<dbReference type="Pfam" id="PF01595">
    <property type="entry name" value="CNNM"/>
    <property type="match status" value="1"/>
</dbReference>
<keyword evidence="7" id="KW-0129">CBS domain</keyword>
<dbReference type="InterPro" id="IPR044751">
    <property type="entry name" value="Ion_transp-like_CBS"/>
</dbReference>
<feature type="domain" description="CBS" evidence="10">
    <location>
        <begin position="220"/>
        <end position="278"/>
    </location>
</feature>
<organism evidence="12">
    <name type="scientific">Jonesiaceae bacterium BS-20</name>
    <dbReference type="NCBI Taxonomy" id="3120821"/>
    <lineage>
        <taxon>Bacteria</taxon>
        <taxon>Bacillati</taxon>
        <taxon>Actinomycetota</taxon>
        <taxon>Actinomycetes</taxon>
        <taxon>Micrococcales</taxon>
        <taxon>Jonesiaceae</taxon>
    </lineage>
</organism>
<dbReference type="CDD" id="cd04590">
    <property type="entry name" value="CBS_pair_CorC_HlyC_assoc"/>
    <property type="match status" value="1"/>
</dbReference>
<evidence type="ECO:0000256" key="8">
    <source>
        <dbReference type="PROSITE-ProRule" id="PRU01193"/>
    </source>
</evidence>
<dbReference type="PANTHER" id="PTHR43099">
    <property type="entry name" value="UPF0053 PROTEIN YRKA"/>
    <property type="match status" value="1"/>
</dbReference>
<accession>A0AAU7DXM3</accession>
<dbReference type="InterPro" id="IPR000644">
    <property type="entry name" value="CBS_dom"/>
</dbReference>
<dbReference type="Pfam" id="PF00571">
    <property type="entry name" value="CBS"/>
    <property type="match status" value="1"/>
</dbReference>
<evidence type="ECO:0000259" key="10">
    <source>
        <dbReference type="PROSITE" id="PS51371"/>
    </source>
</evidence>
<evidence type="ECO:0000256" key="5">
    <source>
        <dbReference type="ARBA" id="ARBA00022989"/>
    </source>
</evidence>
<reference evidence="12" key="1">
    <citation type="submission" date="2024-02" db="EMBL/GenBank/DDBJ databases">
        <title>Tomenella chthoni gen. nov. sp. nov., a member of the family Jonesiaceae isolated from bat guano.</title>
        <authorList>
            <person name="Miller S.L."/>
            <person name="King J."/>
            <person name="Sankaranarayanan K."/>
            <person name="Lawson P.A."/>
        </authorList>
    </citation>
    <scope>NUCLEOTIDE SEQUENCE</scope>
    <source>
        <strain evidence="12">BS-20</strain>
    </source>
</reference>
<keyword evidence="3 8" id="KW-0812">Transmembrane</keyword>
<evidence type="ECO:0000256" key="6">
    <source>
        <dbReference type="ARBA" id="ARBA00023136"/>
    </source>
</evidence>
<feature type="transmembrane region" description="Helical" evidence="9">
    <location>
        <begin position="49"/>
        <end position="78"/>
    </location>
</feature>
<dbReference type="InterPro" id="IPR046342">
    <property type="entry name" value="CBS_dom_sf"/>
</dbReference>
<protein>
    <submittedName>
        <fullName evidence="12">Hemolysin family protein</fullName>
    </submittedName>
</protein>
<evidence type="ECO:0000313" key="12">
    <source>
        <dbReference type="EMBL" id="XBH22047.1"/>
    </source>
</evidence>
<feature type="domain" description="CNNM transmembrane" evidence="11">
    <location>
        <begin position="1"/>
        <end position="202"/>
    </location>
</feature>
<dbReference type="EMBL" id="CP146203">
    <property type="protein sequence ID" value="XBH22047.1"/>
    <property type="molecule type" value="Genomic_DNA"/>
</dbReference>
<dbReference type="SUPFAM" id="SSF54631">
    <property type="entry name" value="CBS-domain pair"/>
    <property type="match status" value="1"/>
</dbReference>
<dbReference type="PANTHER" id="PTHR43099:SF5">
    <property type="entry name" value="HLYC_CORC FAMILY TRANSPORTER"/>
    <property type="match status" value="1"/>
</dbReference>
<evidence type="ECO:0000256" key="3">
    <source>
        <dbReference type="ARBA" id="ARBA00022692"/>
    </source>
</evidence>
<evidence type="ECO:0000256" key="9">
    <source>
        <dbReference type="SAM" id="Phobius"/>
    </source>
</evidence>
<feature type="transmembrane region" description="Helical" evidence="9">
    <location>
        <begin position="98"/>
        <end position="119"/>
    </location>
</feature>
<keyword evidence="6 8" id="KW-0472">Membrane</keyword>
<dbReference type="InterPro" id="IPR051676">
    <property type="entry name" value="UPF0053_domain"/>
</dbReference>
<evidence type="ECO:0000256" key="7">
    <source>
        <dbReference type="PROSITE-ProRule" id="PRU00703"/>
    </source>
</evidence>
<dbReference type="GO" id="GO:0005886">
    <property type="term" value="C:plasma membrane"/>
    <property type="evidence" value="ECO:0007669"/>
    <property type="project" value="UniProtKB-SubCell"/>
</dbReference>
<keyword evidence="2" id="KW-1003">Cell membrane</keyword>
<evidence type="ECO:0000256" key="1">
    <source>
        <dbReference type="ARBA" id="ARBA00004651"/>
    </source>
</evidence>
<proteinExistence type="predicted"/>
<comment type="subcellular location">
    <subcellularLocation>
        <location evidence="1">Cell membrane</location>
        <topology evidence="1">Multi-pass membrane protein</topology>
    </subcellularLocation>
</comment>
<evidence type="ECO:0000256" key="4">
    <source>
        <dbReference type="ARBA" id="ARBA00022737"/>
    </source>
</evidence>
<evidence type="ECO:0000259" key="11">
    <source>
        <dbReference type="PROSITE" id="PS51846"/>
    </source>
</evidence>
<keyword evidence="5 8" id="KW-1133">Transmembrane helix</keyword>
<dbReference type="PROSITE" id="PS51846">
    <property type="entry name" value="CNNM"/>
    <property type="match status" value="1"/>
</dbReference>
<gene>
    <name evidence="12" type="ORF">V5R04_02110</name>
</gene>
<dbReference type="InterPro" id="IPR002550">
    <property type="entry name" value="CNNM"/>
</dbReference>
<name>A0AAU7DXM3_9MICO</name>
<evidence type="ECO:0000256" key="2">
    <source>
        <dbReference type="ARBA" id="ARBA00022475"/>
    </source>
</evidence>
<feature type="transmembrane region" description="Helical" evidence="9">
    <location>
        <begin position="6"/>
        <end position="28"/>
    </location>
</feature>
<dbReference type="PROSITE" id="PS51371">
    <property type="entry name" value="CBS"/>
    <property type="match status" value="1"/>
</dbReference>
<keyword evidence="4" id="KW-0677">Repeat</keyword>
<sequence>MSNSLAIFIGVVLLIVNAFFVGAEFAVLSARRSSIEPLAAAGNKKAKTVLWAMEHVSLMLAACQLGVTACSVALGTLAEPAIASALTPFLETIRVPEALIHPIAFAVSLGIVVYLHVVVGEMIPKNLSVSSPEKLVLLLGPPLVWVARALRPILRALDWTANHVVRWAGVVPKGEVASTFTAEQVQSIVEHSQEEGILRDEQGLLAGAIEFSSRTAGDVMIPVEKLVTLTEGFTPADLEKEVTRTGFSRFPITDTTGDVIGYVHLKDVLYAGTQRRDEPLARFRYRPLAVSVLTDEVEDSLVAMQRSGAHLARVMDGDALVGVVFLEDIIEELVGEVRDAMQRNTWS</sequence>
<dbReference type="Gene3D" id="3.10.580.10">
    <property type="entry name" value="CBS-domain"/>
    <property type="match status" value="1"/>
</dbReference>
<dbReference type="AlphaFoldDB" id="A0AAU7DXM3"/>